<feature type="compositionally biased region" description="Low complexity" evidence="1">
    <location>
        <begin position="45"/>
        <end position="87"/>
    </location>
</feature>
<evidence type="ECO:0000259" key="3">
    <source>
        <dbReference type="SMART" id="SM00900"/>
    </source>
</evidence>
<feature type="region of interest" description="Disordered" evidence="1">
    <location>
        <begin position="44"/>
        <end position="87"/>
    </location>
</feature>
<gene>
    <name evidence="4" type="ORF">HX89_13990</name>
</gene>
<feature type="signal peptide" evidence="2">
    <location>
        <begin position="1"/>
        <end position="29"/>
    </location>
</feature>
<keyword evidence="2" id="KW-0732">Signal</keyword>
<name>A0A075JJ67_9MICO</name>
<dbReference type="Gene3D" id="3.90.1010.20">
    <property type="match status" value="1"/>
</dbReference>
<evidence type="ECO:0000313" key="5">
    <source>
        <dbReference type="Proteomes" id="UP000027986"/>
    </source>
</evidence>
<dbReference type="KEGG" id="dni:HX89_13990"/>
<dbReference type="EMBL" id="CP008889">
    <property type="protein sequence ID" value="AIF41840.1"/>
    <property type="molecule type" value="Genomic_DNA"/>
</dbReference>
<dbReference type="SMART" id="SM00900">
    <property type="entry name" value="FMN_bind"/>
    <property type="match status" value="1"/>
</dbReference>
<accession>A0A075JJ67</accession>
<protein>
    <submittedName>
        <fullName evidence="4">FMN-binding protein</fullName>
    </submittedName>
</protein>
<dbReference type="Pfam" id="PF04205">
    <property type="entry name" value="FMN_bind"/>
    <property type="match status" value="1"/>
</dbReference>
<feature type="chain" id="PRO_5001706392" evidence="2">
    <location>
        <begin position="30"/>
        <end position="172"/>
    </location>
</feature>
<dbReference type="InterPro" id="IPR007329">
    <property type="entry name" value="FMN-bd"/>
</dbReference>
<evidence type="ECO:0000256" key="2">
    <source>
        <dbReference type="SAM" id="SignalP"/>
    </source>
</evidence>
<reference evidence="4 5" key="1">
    <citation type="submission" date="2014-07" db="EMBL/GenBank/DDBJ databases">
        <title>Genome Sequencing of Dermacoccus nishinomiyaensis.</title>
        <authorList>
            <person name="Hong K.W."/>
            <person name="Chan K.G."/>
        </authorList>
    </citation>
    <scope>NUCLEOTIDE SEQUENCE [LARGE SCALE GENOMIC DNA]</scope>
    <source>
        <strain evidence="4 5">M25</strain>
    </source>
</reference>
<feature type="domain" description="FMN-binding" evidence="3">
    <location>
        <begin position="92"/>
        <end position="170"/>
    </location>
</feature>
<dbReference type="GeneID" id="41842132"/>
<dbReference type="GO" id="GO:0010181">
    <property type="term" value="F:FMN binding"/>
    <property type="evidence" value="ECO:0007669"/>
    <property type="project" value="InterPro"/>
</dbReference>
<evidence type="ECO:0000313" key="4">
    <source>
        <dbReference type="EMBL" id="AIF41840.1"/>
    </source>
</evidence>
<proteinExistence type="predicted"/>
<organism evidence="4 5">
    <name type="scientific">Dermacoccus nishinomiyaensis</name>
    <dbReference type="NCBI Taxonomy" id="1274"/>
    <lineage>
        <taxon>Bacteria</taxon>
        <taxon>Bacillati</taxon>
        <taxon>Actinomycetota</taxon>
        <taxon>Actinomycetes</taxon>
        <taxon>Micrococcales</taxon>
        <taxon>Dermacoccaceae</taxon>
        <taxon>Dermacoccus</taxon>
    </lineage>
</organism>
<sequence>MKRITWWAMSTLTLLVLLFSYRTSTEAVAAGGAGASNTVAMQQNTTTGQSEAGSTQTTTSGSGTGSVSTPAASASTSGSAKSATYTGTSVDTRWGPVQVRITVANGKVTSSEAIVYPSENSRDQEINSVAIPTLNSEATGTTTSSIDMVSGATYTSTGYIQSLQSALDQAHI</sequence>
<keyword evidence="5" id="KW-1185">Reference proteome</keyword>
<dbReference type="GO" id="GO:0016020">
    <property type="term" value="C:membrane"/>
    <property type="evidence" value="ECO:0007669"/>
    <property type="project" value="InterPro"/>
</dbReference>
<dbReference type="OrthoDB" id="8099475at2"/>
<dbReference type="HOGENOM" id="CLU_065810_1_0_11"/>
<dbReference type="eggNOG" id="COG3976">
    <property type="taxonomic scope" value="Bacteria"/>
</dbReference>
<dbReference type="RefSeq" id="WP_038569871.1">
    <property type="nucleotide sequence ID" value="NZ_CP008889.1"/>
</dbReference>
<dbReference type="AlphaFoldDB" id="A0A075JJ67"/>
<evidence type="ECO:0000256" key="1">
    <source>
        <dbReference type="SAM" id="MobiDB-lite"/>
    </source>
</evidence>
<dbReference type="Proteomes" id="UP000027986">
    <property type="component" value="Chromosome"/>
</dbReference>